<protein>
    <submittedName>
        <fullName evidence="2">Uncharacterized protein</fullName>
    </submittedName>
</protein>
<reference evidence="2 3" key="1">
    <citation type="submission" date="2020-02" db="EMBL/GenBank/DDBJ databases">
        <title>Draft genome sequence of Haematococcus lacustris strain NIES-144.</title>
        <authorList>
            <person name="Morimoto D."/>
            <person name="Nakagawa S."/>
            <person name="Yoshida T."/>
            <person name="Sawayama S."/>
        </authorList>
    </citation>
    <scope>NUCLEOTIDE SEQUENCE [LARGE SCALE GENOMIC DNA]</scope>
    <source>
        <strain evidence="2 3">NIES-144</strain>
    </source>
</reference>
<dbReference type="Proteomes" id="UP000485058">
    <property type="component" value="Unassembled WGS sequence"/>
</dbReference>
<feature type="region of interest" description="Disordered" evidence="1">
    <location>
        <begin position="44"/>
        <end position="66"/>
    </location>
</feature>
<feature type="compositionally biased region" description="Polar residues" evidence="1">
    <location>
        <begin position="54"/>
        <end position="66"/>
    </location>
</feature>
<accession>A0A699ZRC6</accession>
<proteinExistence type="predicted"/>
<dbReference type="AlphaFoldDB" id="A0A699ZRC6"/>
<evidence type="ECO:0000313" key="3">
    <source>
        <dbReference type="Proteomes" id="UP000485058"/>
    </source>
</evidence>
<comment type="caution">
    <text evidence="2">The sequence shown here is derived from an EMBL/GenBank/DDBJ whole genome shotgun (WGS) entry which is preliminary data.</text>
</comment>
<evidence type="ECO:0000313" key="2">
    <source>
        <dbReference type="EMBL" id="GFH24485.1"/>
    </source>
</evidence>
<keyword evidence="3" id="KW-1185">Reference proteome</keyword>
<organism evidence="2 3">
    <name type="scientific">Haematococcus lacustris</name>
    <name type="common">Green alga</name>
    <name type="synonym">Haematococcus pluvialis</name>
    <dbReference type="NCBI Taxonomy" id="44745"/>
    <lineage>
        <taxon>Eukaryota</taxon>
        <taxon>Viridiplantae</taxon>
        <taxon>Chlorophyta</taxon>
        <taxon>core chlorophytes</taxon>
        <taxon>Chlorophyceae</taxon>
        <taxon>CS clade</taxon>
        <taxon>Chlamydomonadales</taxon>
        <taxon>Haematococcaceae</taxon>
        <taxon>Haematococcus</taxon>
    </lineage>
</organism>
<dbReference type="EMBL" id="BLLF01002548">
    <property type="protein sequence ID" value="GFH24485.1"/>
    <property type="molecule type" value="Genomic_DNA"/>
</dbReference>
<sequence length="108" mass="10734">MGAALAAGNAGGVRGSSQRGALVGRAAGTSGRAAGGDQVLACPKTDQLGGHSRQPASQLGQGNSSMAGVVDRGWLCPTCRCIFVVQGVTSAAQLVDAWCMCKTGWALT</sequence>
<evidence type="ECO:0000256" key="1">
    <source>
        <dbReference type="SAM" id="MobiDB-lite"/>
    </source>
</evidence>
<gene>
    <name evidence="2" type="ORF">HaLaN_22292</name>
</gene>
<name>A0A699ZRC6_HAELA</name>